<accession>A0A8R1TUS7</accession>
<dbReference type="Proteomes" id="UP000024404">
    <property type="component" value="Unassembled WGS sequence"/>
</dbReference>
<sequence>MCRTMSGMRDRRTGLNGLRAKRDVSIHPFPFHQALLPALLPKERGDSSPSSLSLSSTDTLPSILGTSRDLFSLRPLQPLMRQATCLFSSSSIDSRAQLWSLHSH</sequence>
<name>A0A8R1TUS7_ONCVO</name>
<evidence type="ECO:0000256" key="1">
    <source>
        <dbReference type="SAM" id="MobiDB-lite"/>
    </source>
</evidence>
<proteinExistence type="predicted"/>
<dbReference type="EnsemblMetazoa" id="OVOC5219.1">
    <property type="protein sequence ID" value="OVOC5219.1"/>
    <property type="gene ID" value="WBGene00242028"/>
</dbReference>
<evidence type="ECO:0000313" key="2">
    <source>
        <dbReference type="EnsemblMetazoa" id="OVOC5219.1"/>
    </source>
</evidence>
<evidence type="ECO:0000313" key="3">
    <source>
        <dbReference type="Proteomes" id="UP000024404"/>
    </source>
</evidence>
<feature type="region of interest" description="Disordered" evidence="1">
    <location>
        <begin position="40"/>
        <end position="59"/>
    </location>
</feature>
<dbReference type="EMBL" id="CMVM020000150">
    <property type="status" value="NOT_ANNOTATED_CDS"/>
    <property type="molecule type" value="Genomic_DNA"/>
</dbReference>
<organism evidence="2 3">
    <name type="scientific">Onchocerca volvulus</name>
    <dbReference type="NCBI Taxonomy" id="6282"/>
    <lineage>
        <taxon>Eukaryota</taxon>
        <taxon>Metazoa</taxon>
        <taxon>Ecdysozoa</taxon>
        <taxon>Nematoda</taxon>
        <taxon>Chromadorea</taxon>
        <taxon>Rhabditida</taxon>
        <taxon>Spirurina</taxon>
        <taxon>Spiruromorpha</taxon>
        <taxon>Filarioidea</taxon>
        <taxon>Onchocercidae</taxon>
        <taxon>Onchocerca</taxon>
    </lineage>
</organism>
<keyword evidence="3" id="KW-1185">Reference proteome</keyword>
<dbReference type="AlphaFoldDB" id="A0A8R1TUS7"/>
<protein>
    <submittedName>
        <fullName evidence="2">Uncharacterized protein</fullName>
    </submittedName>
</protein>
<reference evidence="2" key="2">
    <citation type="submission" date="2022-06" db="UniProtKB">
        <authorList>
            <consortium name="EnsemblMetazoa"/>
        </authorList>
    </citation>
    <scope>IDENTIFICATION</scope>
</reference>
<reference evidence="3" key="1">
    <citation type="submission" date="2013-10" db="EMBL/GenBank/DDBJ databases">
        <title>Genome sequencing of Onchocerca volvulus.</title>
        <authorList>
            <person name="Cotton J."/>
            <person name="Tsai J."/>
            <person name="Stanley E."/>
            <person name="Tracey A."/>
            <person name="Holroyd N."/>
            <person name="Lustigman S."/>
            <person name="Berriman M."/>
        </authorList>
    </citation>
    <scope>NUCLEOTIDE SEQUENCE</scope>
</reference>
<feature type="compositionally biased region" description="Low complexity" evidence="1">
    <location>
        <begin position="47"/>
        <end position="59"/>
    </location>
</feature>